<feature type="active site" evidence="17">
    <location>
        <position position="125"/>
    </location>
</feature>
<keyword evidence="7 17" id="KW-0132">Cell division</keyword>
<dbReference type="InterPro" id="IPR003170">
    <property type="entry name" value="MurB"/>
</dbReference>
<dbReference type="SUPFAM" id="SSF56176">
    <property type="entry name" value="FAD-binding/transporter-associated domain-like"/>
    <property type="match status" value="1"/>
</dbReference>
<evidence type="ECO:0000256" key="9">
    <source>
        <dbReference type="ARBA" id="ARBA00022827"/>
    </source>
</evidence>
<evidence type="ECO:0000313" key="20">
    <source>
        <dbReference type="Proteomes" id="UP000526083"/>
    </source>
</evidence>
<keyword evidence="6 17" id="KW-0963">Cytoplasm</keyword>
<feature type="active site" evidence="17">
    <location>
        <position position="250"/>
    </location>
</feature>
<keyword evidence="20" id="KW-1185">Reference proteome</keyword>
<dbReference type="InterPro" id="IPR016169">
    <property type="entry name" value="FAD-bd_PCMH_sub2"/>
</dbReference>
<evidence type="ECO:0000256" key="13">
    <source>
        <dbReference type="ARBA" id="ARBA00023002"/>
    </source>
</evidence>
<evidence type="ECO:0000256" key="1">
    <source>
        <dbReference type="ARBA" id="ARBA00001974"/>
    </source>
</evidence>
<evidence type="ECO:0000256" key="5">
    <source>
        <dbReference type="ARBA" id="ARBA00010485"/>
    </source>
</evidence>
<dbReference type="InterPro" id="IPR016167">
    <property type="entry name" value="FAD-bd_PCMH_sub1"/>
</dbReference>
<organism evidence="19 20">
    <name type="scientific">Microbacterium halimionae</name>
    <dbReference type="NCBI Taxonomy" id="1526413"/>
    <lineage>
        <taxon>Bacteria</taxon>
        <taxon>Bacillati</taxon>
        <taxon>Actinomycetota</taxon>
        <taxon>Actinomycetes</taxon>
        <taxon>Micrococcales</taxon>
        <taxon>Microbacteriaceae</taxon>
        <taxon>Microbacterium</taxon>
    </lineage>
</organism>
<comment type="subcellular location">
    <subcellularLocation>
        <location evidence="3 17">Cytoplasm</location>
    </subcellularLocation>
</comment>
<comment type="pathway">
    <text evidence="4 17">Cell wall biogenesis; peptidoglycan biosynthesis.</text>
</comment>
<keyword evidence="13 17" id="KW-0560">Oxidoreductase</keyword>
<comment type="cofactor">
    <cofactor evidence="1 17">
        <name>FAD</name>
        <dbReference type="ChEBI" id="CHEBI:57692"/>
    </cofactor>
</comment>
<dbReference type="GO" id="GO:0008360">
    <property type="term" value="P:regulation of cell shape"/>
    <property type="evidence" value="ECO:0007669"/>
    <property type="project" value="UniProtKB-KW"/>
</dbReference>
<evidence type="ECO:0000256" key="16">
    <source>
        <dbReference type="ARBA" id="ARBA00048914"/>
    </source>
</evidence>
<feature type="domain" description="FAD-binding PCMH-type" evidence="18">
    <location>
        <begin position="1"/>
        <end position="146"/>
    </location>
</feature>
<keyword evidence="9 17" id="KW-0274">FAD</keyword>
<sequence length="282" mass="29782">MTILDGSLVPFCIIGEGSNILFDDRGFEGVIMVIGRRMSKTRISGNTVWAEAGTPIPRLALEVGAQGLTGLEHAVGIPGTLGGLILMNGGSQRKGIGTTVRRVTCVDRNGEILEMTQAECEFSYRGSRLQATDAAIVEAELELGSGSAADIKAEMEEIVASRNARFPQNLPSCGSTFVSDPKLYATIGAPGKAIEAVGLRGWRRGNAQISEQHANFFVNLGNASSADILWLIALARNSVRDVTGVAMDCEVRYVDVSGEASPAHIAATARWGEQLTSSSLSA</sequence>
<dbReference type="AlphaFoldDB" id="A0A7W3JQ15"/>
<comment type="similarity">
    <text evidence="5 17">Belongs to the MurB family.</text>
</comment>
<evidence type="ECO:0000256" key="2">
    <source>
        <dbReference type="ARBA" id="ARBA00003921"/>
    </source>
</evidence>
<evidence type="ECO:0000256" key="4">
    <source>
        <dbReference type="ARBA" id="ARBA00004752"/>
    </source>
</evidence>
<dbReference type="EC" id="1.3.1.98" evidence="17"/>
<evidence type="ECO:0000256" key="11">
    <source>
        <dbReference type="ARBA" id="ARBA00022960"/>
    </source>
</evidence>
<dbReference type="InterPro" id="IPR036318">
    <property type="entry name" value="FAD-bd_PCMH-like_sf"/>
</dbReference>
<dbReference type="GO" id="GO:0051301">
    <property type="term" value="P:cell division"/>
    <property type="evidence" value="ECO:0007669"/>
    <property type="project" value="UniProtKB-KW"/>
</dbReference>
<protein>
    <recommendedName>
        <fullName evidence="17">UDP-N-acetylenolpyruvoylglucosamine reductase</fullName>
        <ecNumber evidence="17">1.3.1.98</ecNumber>
    </recommendedName>
    <alternativeName>
        <fullName evidence="17">UDP-N-acetylmuramate dehydrogenase</fullName>
    </alternativeName>
</protein>
<dbReference type="PROSITE" id="PS51387">
    <property type="entry name" value="FAD_PCMH"/>
    <property type="match status" value="1"/>
</dbReference>
<evidence type="ECO:0000256" key="3">
    <source>
        <dbReference type="ARBA" id="ARBA00004496"/>
    </source>
</evidence>
<dbReference type="Proteomes" id="UP000526083">
    <property type="component" value="Unassembled WGS sequence"/>
</dbReference>
<evidence type="ECO:0000256" key="15">
    <source>
        <dbReference type="ARBA" id="ARBA00023316"/>
    </source>
</evidence>
<dbReference type="InterPro" id="IPR011601">
    <property type="entry name" value="MurB_C"/>
</dbReference>
<keyword evidence="15 17" id="KW-0961">Cell wall biogenesis/degradation</keyword>
<dbReference type="InterPro" id="IPR006094">
    <property type="entry name" value="Oxid_FAD_bind_N"/>
</dbReference>
<dbReference type="PANTHER" id="PTHR21071">
    <property type="entry name" value="UDP-N-ACETYLENOLPYRUVOYLGLUCOSAMINE REDUCTASE"/>
    <property type="match status" value="1"/>
</dbReference>
<dbReference type="HAMAP" id="MF_00037">
    <property type="entry name" value="MurB"/>
    <property type="match status" value="1"/>
</dbReference>
<dbReference type="InterPro" id="IPR036635">
    <property type="entry name" value="MurB_C_sf"/>
</dbReference>
<keyword evidence="11 17" id="KW-0133">Cell shape</keyword>
<dbReference type="GO" id="GO:0009252">
    <property type="term" value="P:peptidoglycan biosynthetic process"/>
    <property type="evidence" value="ECO:0007669"/>
    <property type="project" value="UniProtKB-UniRule"/>
</dbReference>
<dbReference type="GO" id="GO:0071555">
    <property type="term" value="P:cell wall organization"/>
    <property type="evidence" value="ECO:0007669"/>
    <property type="project" value="UniProtKB-KW"/>
</dbReference>
<name>A0A7W3JQ15_9MICO</name>
<dbReference type="PANTHER" id="PTHR21071:SF4">
    <property type="entry name" value="UDP-N-ACETYLENOLPYRUVOYLGLUCOSAMINE REDUCTASE"/>
    <property type="match status" value="1"/>
</dbReference>
<keyword evidence="14 17" id="KW-0131">Cell cycle</keyword>
<evidence type="ECO:0000259" key="18">
    <source>
        <dbReference type="PROSITE" id="PS51387"/>
    </source>
</evidence>
<dbReference type="EMBL" id="JACGWY010000003">
    <property type="protein sequence ID" value="MBA8816798.1"/>
    <property type="molecule type" value="Genomic_DNA"/>
</dbReference>
<accession>A0A7W3JQ15</accession>
<dbReference type="UniPathway" id="UPA00219"/>
<dbReference type="InterPro" id="IPR016166">
    <property type="entry name" value="FAD-bd_PCMH"/>
</dbReference>
<evidence type="ECO:0000256" key="12">
    <source>
        <dbReference type="ARBA" id="ARBA00022984"/>
    </source>
</evidence>
<keyword evidence="12 17" id="KW-0573">Peptidoglycan synthesis</keyword>
<evidence type="ECO:0000256" key="14">
    <source>
        <dbReference type="ARBA" id="ARBA00023306"/>
    </source>
</evidence>
<reference evidence="19 20" key="1">
    <citation type="submission" date="2020-07" db="EMBL/GenBank/DDBJ databases">
        <title>Sequencing the genomes of 1000 actinobacteria strains.</title>
        <authorList>
            <person name="Klenk H.-P."/>
        </authorList>
    </citation>
    <scope>NUCLEOTIDE SEQUENCE [LARGE SCALE GENOMIC DNA]</scope>
    <source>
        <strain evidence="19 20">DSM 27576</strain>
    </source>
</reference>
<evidence type="ECO:0000256" key="17">
    <source>
        <dbReference type="HAMAP-Rule" id="MF_00037"/>
    </source>
</evidence>
<evidence type="ECO:0000313" key="19">
    <source>
        <dbReference type="EMBL" id="MBA8816798.1"/>
    </source>
</evidence>
<dbReference type="Gene3D" id="3.30.43.10">
    <property type="entry name" value="Uridine Diphospho-n-acetylenolpyruvylglucosamine Reductase, domain 2"/>
    <property type="match status" value="1"/>
</dbReference>
<keyword evidence="8 17" id="KW-0285">Flavoprotein</keyword>
<comment type="function">
    <text evidence="2 17">Cell wall formation.</text>
</comment>
<gene>
    <name evidence="17" type="primary">murB</name>
    <name evidence="19" type="ORF">FHX48_001891</name>
</gene>
<comment type="catalytic activity">
    <reaction evidence="16 17">
        <text>UDP-N-acetyl-alpha-D-muramate + NADP(+) = UDP-N-acetyl-3-O-(1-carboxyvinyl)-alpha-D-glucosamine + NADPH + H(+)</text>
        <dbReference type="Rhea" id="RHEA:12248"/>
        <dbReference type="ChEBI" id="CHEBI:15378"/>
        <dbReference type="ChEBI" id="CHEBI:57783"/>
        <dbReference type="ChEBI" id="CHEBI:58349"/>
        <dbReference type="ChEBI" id="CHEBI:68483"/>
        <dbReference type="ChEBI" id="CHEBI:70757"/>
        <dbReference type="EC" id="1.3.1.98"/>
    </reaction>
</comment>
<dbReference type="NCBIfam" id="TIGR00179">
    <property type="entry name" value="murB"/>
    <property type="match status" value="1"/>
</dbReference>
<dbReference type="GO" id="GO:0008762">
    <property type="term" value="F:UDP-N-acetylmuramate dehydrogenase activity"/>
    <property type="evidence" value="ECO:0007669"/>
    <property type="project" value="UniProtKB-UniRule"/>
</dbReference>
<feature type="active site" description="Proton donor" evidence="17">
    <location>
        <position position="175"/>
    </location>
</feature>
<dbReference type="Gene3D" id="3.90.78.10">
    <property type="entry name" value="UDP-N-acetylenolpyruvoylglucosamine reductase, C-terminal domain"/>
    <property type="match status" value="1"/>
</dbReference>
<dbReference type="GO" id="GO:0071949">
    <property type="term" value="F:FAD binding"/>
    <property type="evidence" value="ECO:0007669"/>
    <property type="project" value="InterPro"/>
</dbReference>
<evidence type="ECO:0000256" key="6">
    <source>
        <dbReference type="ARBA" id="ARBA00022490"/>
    </source>
</evidence>
<evidence type="ECO:0000256" key="7">
    <source>
        <dbReference type="ARBA" id="ARBA00022618"/>
    </source>
</evidence>
<dbReference type="Pfam" id="PF01565">
    <property type="entry name" value="FAD_binding_4"/>
    <property type="match status" value="1"/>
</dbReference>
<comment type="caution">
    <text evidence="19">The sequence shown here is derived from an EMBL/GenBank/DDBJ whole genome shotgun (WGS) entry which is preliminary data.</text>
</comment>
<dbReference type="SUPFAM" id="SSF56194">
    <property type="entry name" value="Uridine diphospho-N-Acetylenolpyruvylglucosamine reductase, MurB, C-terminal domain"/>
    <property type="match status" value="1"/>
</dbReference>
<dbReference type="Gene3D" id="3.30.465.10">
    <property type="match status" value="1"/>
</dbReference>
<dbReference type="Pfam" id="PF02873">
    <property type="entry name" value="MurB_C"/>
    <property type="match status" value="1"/>
</dbReference>
<proteinExistence type="inferred from homology"/>
<evidence type="ECO:0000256" key="10">
    <source>
        <dbReference type="ARBA" id="ARBA00022857"/>
    </source>
</evidence>
<keyword evidence="10 17" id="KW-0521">NADP</keyword>
<evidence type="ECO:0000256" key="8">
    <source>
        <dbReference type="ARBA" id="ARBA00022630"/>
    </source>
</evidence>
<dbReference type="GO" id="GO:0005829">
    <property type="term" value="C:cytosol"/>
    <property type="evidence" value="ECO:0007669"/>
    <property type="project" value="TreeGrafter"/>
</dbReference>